<organism evidence="10 11">
    <name type="scientific">Chryseobacterium culicis</name>
    <dbReference type="NCBI Taxonomy" id="680127"/>
    <lineage>
        <taxon>Bacteria</taxon>
        <taxon>Pseudomonadati</taxon>
        <taxon>Bacteroidota</taxon>
        <taxon>Flavobacteriia</taxon>
        <taxon>Flavobacteriales</taxon>
        <taxon>Weeksellaceae</taxon>
        <taxon>Chryseobacterium group</taxon>
        <taxon>Chryseobacterium</taxon>
    </lineage>
</organism>
<feature type="binding site" evidence="8">
    <location>
        <position position="101"/>
    </location>
    <ligand>
        <name>Ca(2+)</name>
        <dbReference type="ChEBI" id="CHEBI:29108"/>
        <label>1</label>
    </ligand>
</feature>
<dbReference type="AlphaFoldDB" id="A0A1H6H2S2"/>
<reference evidence="10 11" key="1">
    <citation type="submission" date="2016-10" db="EMBL/GenBank/DDBJ databases">
        <authorList>
            <person name="de Groot N.N."/>
        </authorList>
    </citation>
    <scope>NUCLEOTIDE SEQUENCE [LARGE SCALE GENOMIC DNA]</scope>
    <source>
        <strain evidence="10 11">DSM 23031</strain>
    </source>
</reference>
<evidence type="ECO:0000259" key="9">
    <source>
        <dbReference type="SMART" id="SM00642"/>
    </source>
</evidence>
<feature type="domain" description="Glycosyl hydrolase family 13 catalytic" evidence="9">
    <location>
        <begin position="3"/>
        <end position="399"/>
    </location>
</feature>
<dbReference type="InterPro" id="IPR006047">
    <property type="entry name" value="GH13_cat_dom"/>
</dbReference>
<evidence type="ECO:0000256" key="3">
    <source>
        <dbReference type="ARBA" id="ARBA00022723"/>
    </source>
</evidence>
<dbReference type="Gene3D" id="2.60.40.1180">
    <property type="entry name" value="Golgi alpha-mannosidase II"/>
    <property type="match status" value="1"/>
</dbReference>
<dbReference type="EMBL" id="FNWQ01000001">
    <property type="protein sequence ID" value="SEH29746.1"/>
    <property type="molecule type" value="Genomic_DNA"/>
</dbReference>
<evidence type="ECO:0000256" key="4">
    <source>
        <dbReference type="ARBA" id="ARBA00022801"/>
    </source>
</evidence>
<evidence type="ECO:0000256" key="7">
    <source>
        <dbReference type="PIRSR" id="PIRSR001021-1"/>
    </source>
</evidence>
<dbReference type="InterPro" id="IPR013776">
    <property type="entry name" value="A-amylase_thermo"/>
</dbReference>
<dbReference type="Gene3D" id="3.20.20.80">
    <property type="entry name" value="Glycosidases"/>
    <property type="match status" value="1"/>
</dbReference>
<dbReference type="InterPro" id="IPR013780">
    <property type="entry name" value="Glyco_hydro_b"/>
</dbReference>
<feature type="binding site" evidence="8">
    <location>
        <position position="196"/>
    </location>
    <ligand>
        <name>Ca(2+)</name>
        <dbReference type="ChEBI" id="CHEBI:29108"/>
        <label>1</label>
    </ligand>
</feature>
<evidence type="ECO:0000256" key="8">
    <source>
        <dbReference type="PIRSR" id="PIRSR001021-2"/>
    </source>
</evidence>
<dbReference type="NCBIfam" id="NF006969">
    <property type="entry name" value="PRK09441.1-2"/>
    <property type="match status" value="1"/>
</dbReference>
<evidence type="ECO:0000256" key="5">
    <source>
        <dbReference type="ARBA" id="ARBA00023277"/>
    </source>
</evidence>
<dbReference type="Gene3D" id="2.40.30.140">
    <property type="match status" value="1"/>
</dbReference>
<comment type="similarity">
    <text evidence="2">Belongs to the glycosyl hydrolase 13 family.</text>
</comment>
<evidence type="ECO:0000313" key="11">
    <source>
        <dbReference type="Proteomes" id="UP000198561"/>
    </source>
</evidence>
<dbReference type="SUPFAM" id="SSF51011">
    <property type="entry name" value="Glycosyl hydrolase domain"/>
    <property type="match status" value="1"/>
</dbReference>
<keyword evidence="5" id="KW-0119">Carbohydrate metabolism</keyword>
<evidence type="ECO:0000313" key="10">
    <source>
        <dbReference type="EMBL" id="SEH29746.1"/>
    </source>
</evidence>
<dbReference type="PIRSF" id="PIRSF001021">
    <property type="entry name" value="Alph-amls_thrmst"/>
    <property type="match status" value="1"/>
</dbReference>
<gene>
    <name evidence="10" type="ORF">SAMN05421593_1165</name>
</gene>
<feature type="binding site" evidence="8">
    <location>
        <position position="237"/>
    </location>
    <ligand>
        <name>Ca(2+)</name>
        <dbReference type="ChEBI" id="CHEBI:29108"/>
        <label>1</label>
    </ligand>
</feature>
<dbReference type="GO" id="GO:0005509">
    <property type="term" value="F:calcium ion binding"/>
    <property type="evidence" value="ECO:0007669"/>
    <property type="project" value="InterPro"/>
</dbReference>
<dbReference type="CDD" id="cd11318">
    <property type="entry name" value="AmyAc_bac_fung_AmyA"/>
    <property type="match status" value="1"/>
</dbReference>
<dbReference type="OrthoDB" id="9806009at2"/>
<feature type="active site" description="Proton donor" evidence="7">
    <location>
        <position position="263"/>
    </location>
</feature>
<dbReference type="NCBIfam" id="NF006968">
    <property type="entry name" value="PRK09441.1-1"/>
    <property type="match status" value="1"/>
</dbReference>
<evidence type="ECO:0000256" key="2">
    <source>
        <dbReference type="ARBA" id="ARBA00008061"/>
    </source>
</evidence>
<dbReference type="Pfam" id="PF00128">
    <property type="entry name" value="Alpha-amylase"/>
    <property type="match status" value="1"/>
</dbReference>
<dbReference type="InterPro" id="IPR017853">
    <property type="entry name" value="GH"/>
</dbReference>
<sequence>MNGVIIQFFHWYHEGNLWNEFTERCSYLKGLGFTAVWFPPATKCVLGKEGRGYDVYDSYDLGEFNQKGGVATRYGTREEYLLAIDRAHELGMSVYADIVMNHRMGGDEMEAVTVHQVKEENRNERIGEPFEAKAFTQFTFPGRNGKYSQFVWNYTCFNGIDRVQKDGEELKGIFKIHNEFGEDWNQTVSREFGNYDYLMGANVEYRNPYVAGEMKKWIKWYLETTNADGLRLDAVKHISVDFLQEWIAYVKTELKPDCFILGEFWKDEAEKISHFSDQIREMISCFDVPLHYNFFTASEKGKDYNLSEILTGSFLEKKPVFSVSFVENHDTQQLQSLESTVQDWFKPLAYAVILLMEEAYPCVFYPDLFGAEYTDLKEGKEVKIIMPKVEILPQLLEARQKFAYGEQINYFDHPNCIAWMRKGDNDHAGCIVILSNSDEGCKDIELGKENANSVYKDFTDQSDHEIRTDENGKARFTVNARSVSVWIRASGITRIQ</sequence>
<name>A0A1H6H2S2_CHRCI</name>
<dbReference type="SMART" id="SM00642">
    <property type="entry name" value="Aamy"/>
    <property type="match status" value="1"/>
</dbReference>
<feature type="active site" description="Nucleophile" evidence="7">
    <location>
        <position position="233"/>
    </location>
</feature>
<evidence type="ECO:0000256" key="1">
    <source>
        <dbReference type="ARBA" id="ARBA00001913"/>
    </source>
</evidence>
<dbReference type="GO" id="GO:0005975">
    <property type="term" value="P:carbohydrate metabolic process"/>
    <property type="evidence" value="ECO:0007669"/>
    <property type="project" value="InterPro"/>
</dbReference>
<dbReference type="SUPFAM" id="SSF51445">
    <property type="entry name" value="(Trans)glycosidases"/>
    <property type="match status" value="1"/>
</dbReference>
<dbReference type="PANTHER" id="PTHR43447">
    <property type="entry name" value="ALPHA-AMYLASE"/>
    <property type="match status" value="1"/>
</dbReference>
<accession>A0A1H6H2S2</accession>
<keyword evidence="3 8" id="KW-0479">Metal-binding</keyword>
<proteinExistence type="inferred from homology"/>
<keyword evidence="6" id="KW-0326">Glycosidase</keyword>
<comment type="cofactor">
    <cofactor evidence="1">
        <name>Ca(2+)</name>
        <dbReference type="ChEBI" id="CHEBI:29108"/>
    </cofactor>
</comment>
<dbReference type="GO" id="GO:0004553">
    <property type="term" value="F:hydrolase activity, hydrolyzing O-glycosyl compounds"/>
    <property type="evidence" value="ECO:0007669"/>
    <property type="project" value="InterPro"/>
</dbReference>
<dbReference type="STRING" id="680127.SAMN05421593_1165"/>
<keyword evidence="8" id="KW-0106">Calcium</keyword>
<dbReference type="Proteomes" id="UP000198561">
    <property type="component" value="Unassembled WGS sequence"/>
</dbReference>
<evidence type="ECO:0000256" key="6">
    <source>
        <dbReference type="ARBA" id="ARBA00023295"/>
    </source>
</evidence>
<protein>
    <submittedName>
        <fullName evidence="10">Alpha-amylase</fullName>
    </submittedName>
</protein>
<keyword evidence="4" id="KW-0378">Hydrolase</keyword>